<dbReference type="InterPro" id="IPR054209">
    <property type="entry name" value="DUF6916"/>
</dbReference>
<accession>A0A953L8Q8</accession>
<proteinExistence type="predicted"/>
<dbReference type="Pfam" id="PF21880">
    <property type="entry name" value="DUF6916"/>
    <property type="match status" value="1"/>
</dbReference>
<dbReference type="Proteomes" id="UP000753961">
    <property type="component" value="Unassembled WGS sequence"/>
</dbReference>
<dbReference type="EMBL" id="JAHVHU010000002">
    <property type="protein sequence ID" value="MBY5956818.1"/>
    <property type="molecule type" value="Genomic_DNA"/>
</dbReference>
<comment type="caution">
    <text evidence="2">The sequence shown here is derived from an EMBL/GenBank/DDBJ whole genome shotgun (WGS) entry which is preliminary data.</text>
</comment>
<dbReference type="AlphaFoldDB" id="A0A953L8Q8"/>
<reference evidence="2" key="1">
    <citation type="submission" date="2021-06" db="EMBL/GenBank/DDBJ databases">
        <title>44 bacteria genomes isolated from Dapeng, Shenzhen.</title>
        <authorList>
            <person name="Zheng W."/>
            <person name="Yu S."/>
            <person name="Huang Y."/>
        </authorList>
    </citation>
    <scope>NUCLEOTIDE SEQUENCE</scope>
    <source>
        <strain evidence="2">DP5N28-2</strain>
    </source>
</reference>
<organism evidence="2 3">
    <name type="scientific">Membranihabitans marinus</name>
    <dbReference type="NCBI Taxonomy" id="1227546"/>
    <lineage>
        <taxon>Bacteria</taxon>
        <taxon>Pseudomonadati</taxon>
        <taxon>Bacteroidota</taxon>
        <taxon>Saprospiria</taxon>
        <taxon>Saprospirales</taxon>
        <taxon>Saprospiraceae</taxon>
        <taxon>Membranihabitans</taxon>
    </lineage>
</organism>
<evidence type="ECO:0000259" key="1">
    <source>
        <dbReference type="Pfam" id="PF21880"/>
    </source>
</evidence>
<evidence type="ECO:0000313" key="3">
    <source>
        <dbReference type="Proteomes" id="UP000753961"/>
    </source>
</evidence>
<name>A0A953L8Q8_9BACT</name>
<keyword evidence="3" id="KW-1185">Reference proteome</keyword>
<gene>
    <name evidence="2" type="ORF">KUV50_01635</name>
</gene>
<protein>
    <recommendedName>
        <fullName evidence="1">DUF6916 domain-containing protein</fullName>
    </recommendedName>
</protein>
<feature type="domain" description="DUF6916" evidence="1">
    <location>
        <begin position="8"/>
        <end position="102"/>
    </location>
</feature>
<sequence length="103" mass="11789">MSDLPQILTKDIFQKWLSKEVNIHFTPDDIRTAQIVEVKALTENKDSPRIPFSLTLLSSMTEAYYQQGTFKVVLPGEEELFLFMVPIGVDSETGGMRYEVIFN</sequence>
<evidence type="ECO:0000313" key="2">
    <source>
        <dbReference type="EMBL" id="MBY5956818.1"/>
    </source>
</evidence>
<dbReference type="RefSeq" id="WP_222578338.1">
    <property type="nucleotide sequence ID" value="NZ_JAHVHU010000002.1"/>
</dbReference>